<dbReference type="EMBL" id="BGZK01000490">
    <property type="protein sequence ID" value="GBP46877.1"/>
    <property type="molecule type" value="Genomic_DNA"/>
</dbReference>
<evidence type="ECO:0000313" key="1">
    <source>
        <dbReference type="EMBL" id="GBP46877.1"/>
    </source>
</evidence>
<gene>
    <name evidence="1" type="ORF">EVAR_78580_1</name>
</gene>
<reference evidence="1 2" key="1">
    <citation type="journal article" date="2019" name="Commun. Biol.">
        <title>The bagworm genome reveals a unique fibroin gene that provides high tensile strength.</title>
        <authorList>
            <person name="Kono N."/>
            <person name="Nakamura H."/>
            <person name="Ohtoshi R."/>
            <person name="Tomita M."/>
            <person name="Numata K."/>
            <person name="Arakawa K."/>
        </authorList>
    </citation>
    <scope>NUCLEOTIDE SEQUENCE [LARGE SCALE GENOMIC DNA]</scope>
</reference>
<organism evidence="1 2">
    <name type="scientific">Eumeta variegata</name>
    <name type="common">Bagworm moth</name>
    <name type="synonym">Eumeta japonica</name>
    <dbReference type="NCBI Taxonomy" id="151549"/>
    <lineage>
        <taxon>Eukaryota</taxon>
        <taxon>Metazoa</taxon>
        <taxon>Ecdysozoa</taxon>
        <taxon>Arthropoda</taxon>
        <taxon>Hexapoda</taxon>
        <taxon>Insecta</taxon>
        <taxon>Pterygota</taxon>
        <taxon>Neoptera</taxon>
        <taxon>Endopterygota</taxon>
        <taxon>Lepidoptera</taxon>
        <taxon>Glossata</taxon>
        <taxon>Ditrysia</taxon>
        <taxon>Tineoidea</taxon>
        <taxon>Psychidae</taxon>
        <taxon>Oiketicinae</taxon>
        <taxon>Eumeta</taxon>
    </lineage>
</organism>
<sequence>MSSRQSQMMSSHRRQQSTVTFIRTGEEDEWKYPSSFWMESSGEARVGRCGVYIYLDYGDAYMADTKKKKVTGVCELETFTLLRAFTIRYAVIRVPLGRGALHCAGRGRAGAAHTRAFVEDAKVPDNV</sequence>
<name>A0A4C1W9Q2_EUMVA</name>
<dbReference type="AlphaFoldDB" id="A0A4C1W9Q2"/>
<dbReference type="Proteomes" id="UP000299102">
    <property type="component" value="Unassembled WGS sequence"/>
</dbReference>
<evidence type="ECO:0000313" key="2">
    <source>
        <dbReference type="Proteomes" id="UP000299102"/>
    </source>
</evidence>
<keyword evidence="2" id="KW-1185">Reference proteome</keyword>
<comment type="caution">
    <text evidence="1">The sequence shown here is derived from an EMBL/GenBank/DDBJ whole genome shotgun (WGS) entry which is preliminary data.</text>
</comment>
<accession>A0A4C1W9Q2</accession>
<proteinExistence type="predicted"/>
<protein>
    <submittedName>
        <fullName evidence="1">Uncharacterized protein</fullName>
    </submittedName>
</protein>